<sequence>MSSNLIILPHFSPRGGTSVRVRGKPLDKLTGLSRVGLAAITLVVYTVAGSHLVQVPTGMSPSPNTILFLQKATDWGDTAAGAKPSRIAMRSWCNTTLLRKDENELNRGALMTFSIK</sequence>
<keyword evidence="2" id="KW-1185">Reference proteome</keyword>
<dbReference type="AlphaFoldDB" id="A0A6G1IT67"/>
<dbReference type="EMBL" id="MU005592">
    <property type="protein sequence ID" value="KAF2681355.1"/>
    <property type="molecule type" value="Genomic_DNA"/>
</dbReference>
<reference evidence="1" key="1">
    <citation type="journal article" date="2020" name="Stud. Mycol.">
        <title>101 Dothideomycetes genomes: a test case for predicting lifestyles and emergence of pathogens.</title>
        <authorList>
            <person name="Haridas S."/>
            <person name="Albert R."/>
            <person name="Binder M."/>
            <person name="Bloem J."/>
            <person name="Labutti K."/>
            <person name="Salamov A."/>
            <person name="Andreopoulos B."/>
            <person name="Baker S."/>
            <person name="Barry K."/>
            <person name="Bills G."/>
            <person name="Bluhm B."/>
            <person name="Cannon C."/>
            <person name="Castanera R."/>
            <person name="Culley D."/>
            <person name="Daum C."/>
            <person name="Ezra D."/>
            <person name="Gonzalez J."/>
            <person name="Henrissat B."/>
            <person name="Kuo A."/>
            <person name="Liang C."/>
            <person name="Lipzen A."/>
            <person name="Lutzoni F."/>
            <person name="Magnuson J."/>
            <person name="Mondo S."/>
            <person name="Nolan M."/>
            <person name="Ohm R."/>
            <person name="Pangilinan J."/>
            <person name="Park H.-J."/>
            <person name="Ramirez L."/>
            <person name="Alfaro M."/>
            <person name="Sun H."/>
            <person name="Tritt A."/>
            <person name="Yoshinaga Y."/>
            <person name="Zwiers L.-H."/>
            <person name="Turgeon B."/>
            <person name="Goodwin S."/>
            <person name="Spatafora J."/>
            <person name="Crous P."/>
            <person name="Grigoriev I."/>
        </authorList>
    </citation>
    <scope>NUCLEOTIDE SEQUENCE</scope>
    <source>
        <strain evidence="1">CBS 122367</strain>
    </source>
</reference>
<protein>
    <submittedName>
        <fullName evidence="1">Uncharacterized protein</fullName>
    </submittedName>
</protein>
<name>A0A6G1IT67_9PLEO</name>
<evidence type="ECO:0000313" key="1">
    <source>
        <dbReference type="EMBL" id="KAF2681355.1"/>
    </source>
</evidence>
<evidence type="ECO:0000313" key="2">
    <source>
        <dbReference type="Proteomes" id="UP000799291"/>
    </source>
</evidence>
<proteinExistence type="predicted"/>
<dbReference type="Proteomes" id="UP000799291">
    <property type="component" value="Unassembled WGS sequence"/>
</dbReference>
<organism evidence="1 2">
    <name type="scientific">Lentithecium fluviatile CBS 122367</name>
    <dbReference type="NCBI Taxonomy" id="1168545"/>
    <lineage>
        <taxon>Eukaryota</taxon>
        <taxon>Fungi</taxon>
        <taxon>Dikarya</taxon>
        <taxon>Ascomycota</taxon>
        <taxon>Pezizomycotina</taxon>
        <taxon>Dothideomycetes</taxon>
        <taxon>Pleosporomycetidae</taxon>
        <taxon>Pleosporales</taxon>
        <taxon>Massarineae</taxon>
        <taxon>Lentitheciaceae</taxon>
        <taxon>Lentithecium</taxon>
    </lineage>
</organism>
<gene>
    <name evidence="1" type="ORF">K458DRAFT_392148</name>
</gene>
<accession>A0A6G1IT67</accession>